<sequence length="326" mass="36859">MNESLKTAERPRQVDAVSVKTVERSPKQQVLVDDSSQISSNYNNNNNNNNNKNNKNNKRLLILYSSSTSGRPTNEETAHNRALTILKGMRIDDQSQYLEQVDGASTDPKDRERRNELLALSGSISRQYPLFFLVDSNDIVKFLCEWETFELMNDVGILTGFMNLGNTSYTTTNRASSSSSSSNTMTTTTTASSSTSTNSIQKQDDVNYGDRRRSHSRNNSCPLLVTTIRPLRSSTRLVDDERTNTNQTMIIDGRKQVTVIAGHNYDDAVEDEVEKQLSIMEVKQLELVKDVIVVKEENDVFALGELIDYYKDEERKELIKSETIKS</sequence>
<proteinExistence type="predicted"/>
<dbReference type="KEGG" id="fcy:FRACYDRAFT_250240"/>
<feature type="compositionally biased region" description="Basic and acidic residues" evidence="1">
    <location>
        <begin position="202"/>
        <end position="211"/>
    </location>
</feature>
<gene>
    <name evidence="2" type="ORF">FRACYDRAFT_250240</name>
</gene>
<protein>
    <submittedName>
        <fullName evidence="2">Uncharacterized protein</fullName>
    </submittedName>
</protein>
<organism evidence="2 3">
    <name type="scientific">Fragilariopsis cylindrus CCMP1102</name>
    <dbReference type="NCBI Taxonomy" id="635003"/>
    <lineage>
        <taxon>Eukaryota</taxon>
        <taxon>Sar</taxon>
        <taxon>Stramenopiles</taxon>
        <taxon>Ochrophyta</taxon>
        <taxon>Bacillariophyta</taxon>
        <taxon>Bacillariophyceae</taxon>
        <taxon>Bacillariophycidae</taxon>
        <taxon>Bacillariales</taxon>
        <taxon>Bacillariaceae</taxon>
        <taxon>Fragilariopsis</taxon>
    </lineage>
</organism>
<dbReference type="InParanoid" id="A0A1E7EPW5"/>
<dbReference type="EMBL" id="KV784382">
    <property type="protein sequence ID" value="OEU08020.1"/>
    <property type="molecule type" value="Genomic_DNA"/>
</dbReference>
<feature type="region of interest" description="Disordered" evidence="1">
    <location>
        <begin position="35"/>
        <end position="57"/>
    </location>
</feature>
<evidence type="ECO:0000313" key="3">
    <source>
        <dbReference type="Proteomes" id="UP000095751"/>
    </source>
</evidence>
<reference evidence="2 3" key="1">
    <citation type="submission" date="2016-09" db="EMBL/GenBank/DDBJ databases">
        <title>Extensive genetic diversity and differential bi-allelic expression allows diatom success in the polar Southern Ocean.</title>
        <authorList>
            <consortium name="DOE Joint Genome Institute"/>
            <person name="Mock T."/>
            <person name="Otillar R.P."/>
            <person name="Strauss J."/>
            <person name="Dupont C."/>
            <person name="Frickenhaus S."/>
            <person name="Maumus F."/>
            <person name="Mcmullan M."/>
            <person name="Sanges R."/>
            <person name="Schmutz J."/>
            <person name="Toseland A."/>
            <person name="Valas R."/>
            <person name="Veluchamy A."/>
            <person name="Ward B.J."/>
            <person name="Allen A."/>
            <person name="Barry K."/>
            <person name="Falciatore A."/>
            <person name="Ferrante M."/>
            <person name="Fortunato A.E."/>
            <person name="Gloeckner G."/>
            <person name="Gruber A."/>
            <person name="Hipkin R."/>
            <person name="Janech M."/>
            <person name="Kroth P."/>
            <person name="Leese F."/>
            <person name="Lindquist E."/>
            <person name="Lyon B.R."/>
            <person name="Martin J."/>
            <person name="Mayer C."/>
            <person name="Parker M."/>
            <person name="Quesneville H."/>
            <person name="Raymond J."/>
            <person name="Uhlig C."/>
            <person name="Valentin K.U."/>
            <person name="Worden A.Z."/>
            <person name="Armbrust E.V."/>
            <person name="Bowler C."/>
            <person name="Green B."/>
            <person name="Moulton V."/>
            <person name="Van Oosterhout C."/>
            <person name="Grigoriev I."/>
        </authorList>
    </citation>
    <scope>NUCLEOTIDE SEQUENCE [LARGE SCALE GENOMIC DNA]</scope>
    <source>
        <strain evidence="2 3">CCMP1102</strain>
    </source>
</reference>
<accession>A0A1E7EPW5</accession>
<name>A0A1E7EPW5_9STRA</name>
<dbReference type="Proteomes" id="UP000095751">
    <property type="component" value="Unassembled WGS sequence"/>
</dbReference>
<feature type="compositionally biased region" description="Low complexity" evidence="1">
    <location>
        <begin position="171"/>
        <end position="199"/>
    </location>
</feature>
<feature type="compositionally biased region" description="Basic and acidic residues" evidence="1">
    <location>
        <begin position="1"/>
        <end position="13"/>
    </location>
</feature>
<dbReference type="OrthoDB" id="49680at2759"/>
<feature type="region of interest" description="Disordered" evidence="1">
    <location>
        <begin position="171"/>
        <end position="219"/>
    </location>
</feature>
<evidence type="ECO:0000313" key="2">
    <source>
        <dbReference type="EMBL" id="OEU08020.1"/>
    </source>
</evidence>
<keyword evidence="3" id="KW-1185">Reference proteome</keyword>
<feature type="region of interest" description="Disordered" evidence="1">
    <location>
        <begin position="1"/>
        <end position="22"/>
    </location>
</feature>
<dbReference type="AlphaFoldDB" id="A0A1E7EPW5"/>
<feature type="compositionally biased region" description="Low complexity" evidence="1">
    <location>
        <begin position="41"/>
        <end position="54"/>
    </location>
</feature>
<evidence type="ECO:0000256" key="1">
    <source>
        <dbReference type="SAM" id="MobiDB-lite"/>
    </source>
</evidence>